<sequence>MTRLRRATPLRAAVLLLLMVAALAAAPWPGAAVPAPGALAAWQWPVTPQPDVVRGFDKPAQRWLAGHRGVDLAAAGGTAVRSPAGGTVRFAGHVVDRPVLTVDHGGGLVSSFEPVASTLSPGEAVAAGQTVGLLDVRPPALDPPGTKQPHCPGSCLHWGVRLDGEYVDPLRFILDRRPSILLPLPAGPGS</sequence>
<dbReference type="AlphaFoldDB" id="A0A9X1MDR1"/>
<dbReference type="PANTHER" id="PTHR21666">
    <property type="entry name" value="PEPTIDASE-RELATED"/>
    <property type="match status" value="1"/>
</dbReference>
<dbReference type="RefSeq" id="WP_227894858.1">
    <property type="nucleotide sequence ID" value="NZ_CP099466.1"/>
</dbReference>
<dbReference type="Pfam" id="PF01551">
    <property type="entry name" value="Peptidase_M23"/>
    <property type="match status" value="1"/>
</dbReference>
<dbReference type="InterPro" id="IPR050570">
    <property type="entry name" value="Cell_wall_metabolism_enzyme"/>
</dbReference>
<feature type="domain" description="M23ase beta-sheet core" evidence="3">
    <location>
        <begin position="66"/>
        <end position="169"/>
    </location>
</feature>
<dbReference type="SUPFAM" id="SSF51261">
    <property type="entry name" value="Duplicated hybrid motif"/>
    <property type="match status" value="1"/>
</dbReference>
<evidence type="ECO:0000313" key="5">
    <source>
        <dbReference type="Proteomes" id="UP001139158"/>
    </source>
</evidence>
<name>A0A9X1MDR1_9MICC</name>
<evidence type="ECO:0000256" key="2">
    <source>
        <dbReference type="SAM" id="SignalP"/>
    </source>
</evidence>
<dbReference type="Gene3D" id="2.70.70.10">
    <property type="entry name" value="Glucose Permease (Domain IIA)"/>
    <property type="match status" value="1"/>
</dbReference>
<evidence type="ECO:0000313" key="4">
    <source>
        <dbReference type="EMBL" id="MCC3297112.1"/>
    </source>
</evidence>
<proteinExistence type="predicted"/>
<accession>A0A9X1MDR1</accession>
<dbReference type="EMBL" id="JAJFZV010000004">
    <property type="protein sequence ID" value="MCC3297112.1"/>
    <property type="molecule type" value="Genomic_DNA"/>
</dbReference>
<organism evidence="4 5">
    <name type="scientific">Arthrobacter caoxuetaonis</name>
    <dbReference type="NCBI Taxonomy" id="2886935"/>
    <lineage>
        <taxon>Bacteria</taxon>
        <taxon>Bacillati</taxon>
        <taxon>Actinomycetota</taxon>
        <taxon>Actinomycetes</taxon>
        <taxon>Micrococcales</taxon>
        <taxon>Micrococcaceae</taxon>
        <taxon>Arthrobacter</taxon>
    </lineage>
</organism>
<dbReference type="GO" id="GO:0004222">
    <property type="term" value="F:metalloendopeptidase activity"/>
    <property type="evidence" value="ECO:0007669"/>
    <property type="project" value="TreeGrafter"/>
</dbReference>
<reference evidence="4" key="1">
    <citation type="submission" date="2021-10" db="EMBL/GenBank/DDBJ databases">
        <title>Novel species in genus Arthrobacter.</title>
        <authorList>
            <person name="Liu Y."/>
        </authorList>
    </citation>
    <scope>NUCLEOTIDE SEQUENCE</scope>
    <source>
        <strain evidence="4">Zg-Y453</strain>
    </source>
</reference>
<dbReference type="InterPro" id="IPR016047">
    <property type="entry name" value="M23ase_b-sheet_dom"/>
</dbReference>
<feature type="chain" id="PRO_5040972695" evidence="2">
    <location>
        <begin position="25"/>
        <end position="190"/>
    </location>
</feature>
<dbReference type="Proteomes" id="UP001139158">
    <property type="component" value="Unassembled WGS sequence"/>
</dbReference>
<evidence type="ECO:0000256" key="1">
    <source>
        <dbReference type="ARBA" id="ARBA00022729"/>
    </source>
</evidence>
<comment type="caution">
    <text evidence="4">The sequence shown here is derived from an EMBL/GenBank/DDBJ whole genome shotgun (WGS) entry which is preliminary data.</text>
</comment>
<dbReference type="PANTHER" id="PTHR21666:SF289">
    <property type="entry name" value="L-ALA--D-GLU ENDOPEPTIDASE"/>
    <property type="match status" value="1"/>
</dbReference>
<protein>
    <submittedName>
        <fullName evidence="4">M23 family metallopeptidase</fullName>
    </submittedName>
</protein>
<keyword evidence="5" id="KW-1185">Reference proteome</keyword>
<gene>
    <name evidence="4" type="ORF">LJ757_04735</name>
</gene>
<evidence type="ECO:0000259" key="3">
    <source>
        <dbReference type="Pfam" id="PF01551"/>
    </source>
</evidence>
<dbReference type="CDD" id="cd12797">
    <property type="entry name" value="M23_peptidase"/>
    <property type="match status" value="1"/>
</dbReference>
<feature type="signal peptide" evidence="2">
    <location>
        <begin position="1"/>
        <end position="24"/>
    </location>
</feature>
<dbReference type="InterPro" id="IPR011055">
    <property type="entry name" value="Dup_hybrid_motif"/>
</dbReference>
<keyword evidence="1 2" id="KW-0732">Signal</keyword>